<dbReference type="RefSeq" id="WP_157102060.1">
    <property type="nucleotide sequence ID" value="NZ_VMSD01000006.1"/>
</dbReference>
<reference evidence="2 3" key="1">
    <citation type="submission" date="2019-07" db="EMBL/GenBank/DDBJ databases">
        <title>Genomic Encyclopedia of Type Strains, Phase IV (KMG-IV): sequencing the most valuable type-strain genomes for metagenomic binning, comparative biology and taxonomic classification.</title>
        <authorList>
            <person name="Goeker M."/>
        </authorList>
    </citation>
    <scope>NUCLEOTIDE SEQUENCE [LARGE SCALE GENOMIC DNA]</scope>
    <source>
        <strain evidence="2 3">DSM 44831</strain>
    </source>
</reference>
<gene>
    <name evidence="2" type="ORF">FNL39_106415</name>
</gene>
<name>A0ABQ6YKB7_9NOCA</name>
<proteinExistence type="predicted"/>
<evidence type="ECO:0000256" key="1">
    <source>
        <dbReference type="SAM" id="MobiDB-lite"/>
    </source>
</evidence>
<feature type="region of interest" description="Disordered" evidence="1">
    <location>
        <begin position="27"/>
        <end position="58"/>
    </location>
</feature>
<evidence type="ECO:0000313" key="2">
    <source>
        <dbReference type="EMBL" id="KAF0846020.1"/>
    </source>
</evidence>
<evidence type="ECO:0000313" key="3">
    <source>
        <dbReference type="Proteomes" id="UP000798951"/>
    </source>
</evidence>
<sequence>MTMTDRARRRRQRELFELLLAVLDEEDDPADELSRVERITTPSSQPRAASSRDPDIAPGEAVHAETGLRFRLLPDEHGAPTLVVHPIDDHAWATGDLVCYTPADGEPWLVVLYSDGTSVTAQLTAPGLVLDPAGSTSRRLDSTRISPGDLTLVPRSVAAAGPGLNAWRRLAAALPADHALRAAIVGALTGGEGTS</sequence>
<organism evidence="2 3">
    <name type="scientific">Nocardia caishijiensis</name>
    <dbReference type="NCBI Taxonomy" id="184756"/>
    <lineage>
        <taxon>Bacteria</taxon>
        <taxon>Bacillati</taxon>
        <taxon>Actinomycetota</taxon>
        <taxon>Actinomycetes</taxon>
        <taxon>Mycobacteriales</taxon>
        <taxon>Nocardiaceae</taxon>
        <taxon>Nocardia</taxon>
    </lineage>
</organism>
<accession>A0ABQ6YKB7</accession>
<comment type="caution">
    <text evidence="2">The sequence shown here is derived from an EMBL/GenBank/DDBJ whole genome shotgun (WGS) entry which is preliminary data.</text>
</comment>
<dbReference type="Proteomes" id="UP000798951">
    <property type="component" value="Unassembled WGS sequence"/>
</dbReference>
<protein>
    <submittedName>
        <fullName evidence="2">Uncharacterized protein</fullName>
    </submittedName>
</protein>
<keyword evidence="3" id="KW-1185">Reference proteome</keyword>
<dbReference type="EMBL" id="VMSD01000006">
    <property type="protein sequence ID" value="KAF0846020.1"/>
    <property type="molecule type" value="Genomic_DNA"/>
</dbReference>